<comment type="similarity">
    <text evidence="1">Belongs to the AB hydrolase superfamily. AB hydrolase 4 family.</text>
</comment>
<feature type="compositionally biased region" description="Basic and acidic residues" evidence="3">
    <location>
        <begin position="359"/>
        <end position="370"/>
    </location>
</feature>
<proteinExistence type="inferred from homology"/>
<dbReference type="PANTHER" id="PTHR10794:SF94">
    <property type="entry name" value="ESTERASE YHET-RELATED"/>
    <property type="match status" value="1"/>
</dbReference>
<sequence>MPETMIRPFRPAAPADLNLGALLAGPFEPHAFRSPWWLIGGNAQTIVPARLWRFPRIAYRRERWDTPDGDFIDLDWTTHDADAHAPLVVLFHGLEGDSRSHYARLMMDALRARRWPGVVPHFRGCSGEMNRAPRMYHSGDSAEIAWILDRLHRTHCAPHGRRLLAVGISLGGNMLLRYLGERGTGVRHLSAAATVSAPLDMTAGGAALSQGFGLLYTRMFLRTLKQKAAAKLDQHPGLYDREAMLAARSFVEFDNLVTAPLHGYRDVYDYWTRASSKPVLSDVRVPALVLNARNDPFLPGRHLPGPDEVSPDVVLDQPLHGGHVGFLQRRDGRLRHMPLAGRIDWLPARLLRFFDDVLARPPRPDTDEPPKGQGAGRG</sequence>
<dbReference type="InterPro" id="IPR012020">
    <property type="entry name" value="ABHD4"/>
</dbReference>
<reference evidence="5" key="2">
    <citation type="submission" date="2022-04" db="EMBL/GenBank/DDBJ databases">
        <title>Genomic draft of R. solanacearum strain IPO1609, a phylotype IIB1/biovar 2/race 3 strain isolated from potato in Europe.</title>
        <authorList>
            <person name="Boucher C."/>
            <person name="Carrere S."/>
            <person name="Dossat C."/>
            <person name="Elbaz M."/>
            <person name="Genin S."/>
            <person name="Gouzy J."/>
            <person name="Prior P."/>
            <person name="Segurens B."/>
            <person name="Wincker P."/>
        </authorList>
    </citation>
    <scope>NUCLEOTIDE SEQUENCE</scope>
    <source>
        <strain evidence="5">IPO1609</strain>
    </source>
</reference>
<dbReference type="Proteomes" id="UP000053470">
    <property type="component" value="Unassembled WGS sequence"/>
</dbReference>
<gene>
    <name evidence="5" type="ORF">RSIPO_00607</name>
</gene>
<dbReference type="GO" id="GO:0016787">
    <property type="term" value="F:hydrolase activity"/>
    <property type="evidence" value="ECO:0007669"/>
    <property type="project" value="UniProtKB-KW"/>
</dbReference>
<evidence type="ECO:0000313" key="5">
    <source>
        <dbReference type="EMBL" id="CEJ18424.1"/>
    </source>
</evidence>
<dbReference type="InterPro" id="IPR000073">
    <property type="entry name" value="AB_hydrolase_1"/>
</dbReference>
<feature type="active site" description="Charge relay system" evidence="2">
    <location>
        <position position="169"/>
    </location>
</feature>
<dbReference type="PANTHER" id="PTHR10794">
    <property type="entry name" value="ABHYDROLASE DOMAIN-CONTAINING PROTEIN"/>
    <property type="match status" value="1"/>
</dbReference>
<feature type="region of interest" description="Disordered" evidence="3">
    <location>
        <begin position="359"/>
        <end position="378"/>
    </location>
</feature>
<dbReference type="InterPro" id="IPR029058">
    <property type="entry name" value="AB_hydrolase_fold"/>
</dbReference>
<evidence type="ECO:0000256" key="2">
    <source>
        <dbReference type="PIRSR" id="PIRSR005211-1"/>
    </source>
</evidence>
<dbReference type="AlphaFoldDB" id="A0ABF7RA64"/>
<dbReference type="Pfam" id="PF00561">
    <property type="entry name" value="Abhydrolase_1"/>
    <property type="match status" value="1"/>
</dbReference>
<dbReference type="Gene3D" id="3.40.50.1820">
    <property type="entry name" value="alpha/beta hydrolase"/>
    <property type="match status" value="1"/>
</dbReference>
<evidence type="ECO:0000313" key="6">
    <source>
        <dbReference type="Proteomes" id="UP000053470"/>
    </source>
</evidence>
<feature type="active site" description="Charge relay system" evidence="2">
    <location>
        <position position="323"/>
    </location>
</feature>
<keyword evidence="6" id="KW-1185">Reference proteome</keyword>
<feature type="domain" description="AB hydrolase-1" evidence="4">
    <location>
        <begin position="86"/>
        <end position="328"/>
    </location>
</feature>
<reference evidence="5" key="1">
    <citation type="submission" date="2014-11" db="EMBL/GenBank/DDBJ databases">
        <authorList>
            <person name="Genoscope - CEA"/>
        </authorList>
    </citation>
    <scope>NUCLEOTIDE SEQUENCE</scope>
    <source>
        <strain evidence="5">IPO1609</strain>
    </source>
</reference>
<keyword evidence="5" id="KW-0378">Hydrolase</keyword>
<name>A0ABF7RA64_RALSL</name>
<protein>
    <submittedName>
        <fullName evidence="5">Hydrolase protein</fullName>
    </submittedName>
</protein>
<accession>A0ABF7RA64</accession>
<dbReference type="PIRSF" id="PIRSF005211">
    <property type="entry name" value="Ab_hydro_YheT"/>
    <property type="match status" value="1"/>
</dbReference>
<dbReference type="InterPro" id="IPR050960">
    <property type="entry name" value="AB_hydrolase_4_sf"/>
</dbReference>
<dbReference type="SUPFAM" id="SSF53474">
    <property type="entry name" value="alpha/beta-Hydrolases"/>
    <property type="match status" value="1"/>
</dbReference>
<feature type="active site" description="Charge relay system" evidence="2">
    <location>
        <position position="295"/>
    </location>
</feature>
<dbReference type="EMBL" id="LN651282">
    <property type="protein sequence ID" value="CEJ18424.1"/>
    <property type="molecule type" value="Genomic_DNA"/>
</dbReference>
<evidence type="ECO:0000256" key="3">
    <source>
        <dbReference type="SAM" id="MobiDB-lite"/>
    </source>
</evidence>
<organism evidence="5 6">
    <name type="scientific">Ralstonia solanacearum IPO1609</name>
    <dbReference type="NCBI Taxonomy" id="564066"/>
    <lineage>
        <taxon>Bacteria</taxon>
        <taxon>Pseudomonadati</taxon>
        <taxon>Pseudomonadota</taxon>
        <taxon>Betaproteobacteria</taxon>
        <taxon>Burkholderiales</taxon>
        <taxon>Burkholderiaceae</taxon>
        <taxon>Ralstonia</taxon>
        <taxon>Ralstonia solanacearum species complex</taxon>
    </lineage>
</organism>
<evidence type="ECO:0000256" key="1">
    <source>
        <dbReference type="ARBA" id="ARBA00010884"/>
    </source>
</evidence>
<evidence type="ECO:0000259" key="4">
    <source>
        <dbReference type="Pfam" id="PF00561"/>
    </source>
</evidence>